<dbReference type="EMBL" id="PISJ01000010">
    <property type="protein sequence ID" value="PKF34761.1"/>
    <property type="molecule type" value="Genomic_DNA"/>
</dbReference>
<evidence type="ECO:0000313" key="2">
    <source>
        <dbReference type="Proteomes" id="UP000233553"/>
    </source>
</evidence>
<dbReference type="AlphaFoldDB" id="A0A2N0WH62"/>
<dbReference type="Proteomes" id="UP000233553">
    <property type="component" value="Unassembled WGS sequence"/>
</dbReference>
<reference evidence="1 2" key="1">
    <citation type="submission" date="2017-12" db="EMBL/GenBank/DDBJ databases">
        <title>Draft Genome sequences of multiple microbial strains isolated from spacecraft associated surfaces.</title>
        <authorList>
            <person name="Seuylemezian A."/>
            <person name="Vaishampayan P."/>
            <person name="Venkateswaran K."/>
        </authorList>
    </citation>
    <scope>NUCLEOTIDE SEQUENCE [LARGE SCALE GENOMIC DNA]</scope>
    <source>
        <strain evidence="1 2">2P01AA</strain>
    </source>
</reference>
<protein>
    <submittedName>
        <fullName evidence="1">Uncharacterized protein</fullName>
    </submittedName>
</protein>
<proteinExistence type="predicted"/>
<comment type="caution">
    <text evidence="1">The sequence shown here is derived from an EMBL/GenBank/DDBJ whole genome shotgun (WGS) entry which is preliminary data.</text>
</comment>
<evidence type="ECO:0000313" key="1">
    <source>
        <dbReference type="EMBL" id="PKF34761.1"/>
    </source>
</evidence>
<accession>A0A2N0WH62</accession>
<organism evidence="1 2">
    <name type="scientific">Acinetobacter proteolyticus</name>
    <dbReference type="NCBI Taxonomy" id="1776741"/>
    <lineage>
        <taxon>Bacteria</taxon>
        <taxon>Pseudomonadati</taxon>
        <taxon>Pseudomonadota</taxon>
        <taxon>Gammaproteobacteria</taxon>
        <taxon>Moraxellales</taxon>
        <taxon>Moraxellaceae</taxon>
        <taxon>Acinetobacter</taxon>
    </lineage>
</organism>
<gene>
    <name evidence="1" type="ORF">CW311_06230</name>
</gene>
<name>A0A2N0WH62_9GAMM</name>
<sequence>MKVSFPFKWMSVVTRKRVRIYMKNHPYPNKGLSPTIFINDGSFFDFSKNSIFLIFNLVIRNKSEEHD</sequence>